<gene>
    <name evidence="2" type="ORF">E3N88_26895</name>
</gene>
<feature type="compositionally biased region" description="Basic and acidic residues" evidence="1">
    <location>
        <begin position="95"/>
        <end position="115"/>
    </location>
</feature>
<comment type="caution">
    <text evidence="2">The sequence shown here is derived from an EMBL/GenBank/DDBJ whole genome shotgun (WGS) entry which is preliminary data.</text>
</comment>
<evidence type="ECO:0000256" key="1">
    <source>
        <dbReference type="SAM" id="MobiDB-lite"/>
    </source>
</evidence>
<name>A0A5N6MWP2_9ASTR</name>
<evidence type="ECO:0000313" key="3">
    <source>
        <dbReference type="Proteomes" id="UP000326396"/>
    </source>
</evidence>
<sequence>MDNLQNLQDAGAYISQKKAFMIRTISPRGTHMSQVISSFDCEGWQQGYLAPRNLKKEHNLMAYASVRLEARFRFLNLDNSINSMLHLAKLQVPPDDGKNNGDIRENTTKRKHDEPSPVPAPKSQRKATRHPAASKTINLAATSNCDDE</sequence>
<dbReference type="AlphaFoldDB" id="A0A5N6MWP2"/>
<evidence type="ECO:0000313" key="2">
    <source>
        <dbReference type="EMBL" id="KAD4178304.1"/>
    </source>
</evidence>
<accession>A0A5N6MWP2</accession>
<dbReference type="Proteomes" id="UP000326396">
    <property type="component" value="Linkage Group LG4"/>
</dbReference>
<reference evidence="2 3" key="1">
    <citation type="submission" date="2019-05" db="EMBL/GenBank/DDBJ databases">
        <title>Mikania micrantha, genome provides insights into the molecular mechanism of rapid growth.</title>
        <authorList>
            <person name="Liu B."/>
        </authorList>
    </citation>
    <scope>NUCLEOTIDE SEQUENCE [LARGE SCALE GENOMIC DNA]</scope>
    <source>
        <strain evidence="2">NLD-2019</strain>
        <tissue evidence="2">Leaf</tissue>
    </source>
</reference>
<proteinExistence type="predicted"/>
<organism evidence="2 3">
    <name type="scientific">Mikania micrantha</name>
    <name type="common">bitter vine</name>
    <dbReference type="NCBI Taxonomy" id="192012"/>
    <lineage>
        <taxon>Eukaryota</taxon>
        <taxon>Viridiplantae</taxon>
        <taxon>Streptophyta</taxon>
        <taxon>Embryophyta</taxon>
        <taxon>Tracheophyta</taxon>
        <taxon>Spermatophyta</taxon>
        <taxon>Magnoliopsida</taxon>
        <taxon>eudicotyledons</taxon>
        <taxon>Gunneridae</taxon>
        <taxon>Pentapetalae</taxon>
        <taxon>asterids</taxon>
        <taxon>campanulids</taxon>
        <taxon>Asterales</taxon>
        <taxon>Asteraceae</taxon>
        <taxon>Asteroideae</taxon>
        <taxon>Heliantheae alliance</taxon>
        <taxon>Eupatorieae</taxon>
        <taxon>Mikania</taxon>
    </lineage>
</organism>
<feature type="region of interest" description="Disordered" evidence="1">
    <location>
        <begin position="90"/>
        <end position="148"/>
    </location>
</feature>
<protein>
    <submittedName>
        <fullName evidence="2">Uncharacterized protein</fullName>
    </submittedName>
</protein>
<feature type="compositionally biased region" description="Polar residues" evidence="1">
    <location>
        <begin position="135"/>
        <end position="148"/>
    </location>
</feature>
<dbReference type="EMBL" id="SZYD01000014">
    <property type="protein sequence ID" value="KAD4178304.1"/>
    <property type="molecule type" value="Genomic_DNA"/>
</dbReference>
<keyword evidence="3" id="KW-1185">Reference proteome</keyword>